<accession>A0AB39HRY8</accession>
<feature type="domain" description="Phage tail assembly chaperone-like" evidence="2">
    <location>
        <begin position="58"/>
        <end position="124"/>
    </location>
</feature>
<gene>
    <name evidence="3" type="ORF">AB4Y39_15830</name>
</gene>
<proteinExistence type="predicted"/>
<evidence type="ECO:0000259" key="2">
    <source>
        <dbReference type="Pfam" id="PF16778"/>
    </source>
</evidence>
<sequence length="132" mass="15065">MSSLHHTMPEDVVPIDEARYNEVIANPDPAKVRSHDADGLPVLIDAPAWQPTADELAAHERVWRDTQVSETEWLVARQRDEQDMQLATTLTAEQFTELLTYRQALRDWPQSGLFPDAEQRPVAPPWIAEQVQ</sequence>
<dbReference type="AlphaFoldDB" id="A0AB39HRY8"/>
<protein>
    <submittedName>
        <fullName evidence="3">Phage tail assembly chaperone</fullName>
    </submittedName>
</protein>
<evidence type="ECO:0000256" key="1">
    <source>
        <dbReference type="SAM" id="MobiDB-lite"/>
    </source>
</evidence>
<dbReference type="InterPro" id="IPR031893">
    <property type="entry name" value="Phage_tail_APC"/>
</dbReference>
<dbReference type="Pfam" id="PF16778">
    <property type="entry name" value="Phage_tail_APC"/>
    <property type="match status" value="1"/>
</dbReference>
<feature type="region of interest" description="Disordered" evidence="1">
    <location>
        <begin position="112"/>
        <end position="132"/>
    </location>
</feature>
<dbReference type="RefSeq" id="WP_256205396.1">
    <property type="nucleotide sequence ID" value="NZ_CP162607.1"/>
</dbReference>
<organism evidence="3">
    <name type="scientific">Pseudomonas sp. Hg7Tf</name>
    <dbReference type="NCBI Taxonomy" id="3236988"/>
    <lineage>
        <taxon>Bacteria</taxon>
        <taxon>Pseudomonadati</taxon>
        <taxon>Pseudomonadota</taxon>
        <taxon>Gammaproteobacteria</taxon>
        <taxon>Pseudomonadales</taxon>
        <taxon>Pseudomonadaceae</taxon>
        <taxon>Pseudomonas</taxon>
    </lineage>
</organism>
<evidence type="ECO:0000313" key="3">
    <source>
        <dbReference type="EMBL" id="XDK35176.1"/>
    </source>
</evidence>
<dbReference type="EMBL" id="CP162607">
    <property type="protein sequence ID" value="XDK35176.1"/>
    <property type="molecule type" value="Genomic_DNA"/>
</dbReference>
<name>A0AB39HRY8_9PSED</name>
<reference evidence="3" key="1">
    <citation type="submission" date="2024-07" db="EMBL/GenBank/DDBJ databases">
        <title>Identification and characteristics of a novel species of coltsfoot's symbiotic bacteria.</title>
        <authorList>
            <person name="Juszczyk A."/>
            <person name="Jasielczuk I."/>
            <person name="Gurgul A."/>
            <person name="Rogala M."/>
            <person name="Kowalczyk A."/>
            <person name="Szmatola T."/>
            <person name="Kosecka-Strojek M."/>
            <person name="Arent Z."/>
            <person name="Latowski D."/>
        </authorList>
    </citation>
    <scope>NUCLEOTIDE SEQUENCE</scope>
    <source>
        <strain evidence="3">Hg7Tf</strain>
    </source>
</reference>